<dbReference type="Pfam" id="PF13036">
    <property type="entry name" value="LpoB"/>
    <property type="match status" value="1"/>
</dbReference>
<keyword evidence="1" id="KW-0732">Signal</keyword>
<accession>A0A842HJF4</accession>
<dbReference type="PROSITE" id="PS51257">
    <property type="entry name" value="PROKAR_LIPOPROTEIN"/>
    <property type="match status" value="1"/>
</dbReference>
<dbReference type="AlphaFoldDB" id="A0A842HJF4"/>
<organism evidence="2 3">
    <name type="scientific">Ruficoccus amylovorans</name>
    <dbReference type="NCBI Taxonomy" id="1804625"/>
    <lineage>
        <taxon>Bacteria</taxon>
        <taxon>Pseudomonadati</taxon>
        <taxon>Verrucomicrobiota</taxon>
        <taxon>Opitutia</taxon>
        <taxon>Puniceicoccales</taxon>
        <taxon>Cerasicoccaceae</taxon>
        <taxon>Ruficoccus</taxon>
    </lineage>
</organism>
<evidence type="ECO:0000313" key="2">
    <source>
        <dbReference type="EMBL" id="MBC2595291.1"/>
    </source>
</evidence>
<protein>
    <submittedName>
        <fullName evidence="2">Penicillin-binding protein activator LpoB</fullName>
    </submittedName>
</protein>
<sequence>MKQTLTTLSIALAAALGFSGCNSGGDAKYVDSAGPRTIVSVDEINIQDWSNAADQMINSMLTSGVLERAPSQPAVLAVSRIINDTRTHVDTDLLTKRIRVALNRSGKAMTTTTIDVLASPEDPLAAAVRGQASPTPFFSLSGKILEINARAGNTKQVTYVFQLSLTEIPTGLAVWEDQVEITKQGGRSSVGW</sequence>
<dbReference type="Proteomes" id="UP000546464">
    <property type="component" value="Unassembled WGS sequence"/>
</dbReference>
<dbReference type="Gene3D" id="3.40.50.10610">
    <property type="entry name" value="ABC-type transport auxiliary lipoprotein component"/>
    <property type="match status" value="1"/>
</dbReference>
<proteinExistence type="predicted"/>
<dbReference type="InterPro" id="IPR014094">
    <property type="entry name" value="LpoB"/>
</dbReference>
<evidence type="ECO:0000313" key="3">
    <source>
        <dbReference type="Proteomes" id="UP000546464"/>
    </source>
</evidence>
<dbReference type="EMBL" id="JACHVB010000035">
    <property type="protein sequence ID" value="MBC2595291.1"/>
    <property type="molecule type" value="Genomic_DNA"/>
</dbReference>
<feature type="chain" id="PRO_5032855226" evidence="1">
    <location>
        <begin position="24"/>
        <end position="192"/>
    </location>
</feature>
<evidence type="ECO:0000256" key="1">
    <source>
        <dbReference type="SAM" id="SignalP"/>
    </source>
</evidence>
<keyword evidence="3" id="KW-1185">Reference proteome</keyword>
<reference evidence="2 3" key="1">
    <citation type="submission" date="2020-07" db="EMBL/GenBank/DDBJ databases">
        <authorList>
            <person name="Feng X."/>
        </authorList>
    </citation>
    <scope>NUCLEOTIDE SEQUENCE [LARGE SCALE GENOMIC DNA]</scope>
    <source>
        <strain evidence="2 3">JCM31066</strain>
    </source>
</reference>
<name>A0A842HJF4_9BACT</name>
<comment type="caution">
    <text evidence="2">The sequence shown here is derived from an EMBL/GenBank/DDBJ whole genome shotgun (WGS) entry which is preliminary data.</text>
</comment>
<dbReference type="RefSeq" id="WP_185676246.1">
    <property type="nucleotide sequence ID" value="NZ_JACHVB010000035.1"/>
</dbReference>
<feature type="signal peptide" evidence="1">
    <location>
        <begin position="1"/>
        <end position="23"/>
    </location>
</feature>
<gene>
    <name evidence="2" type="ORF">H5P28_13565</name>
</gene>